<reference evidence="1" key="1">
    <citation type="journal article" date="2010" name="BMC Genomics">
        <title>An insight into the sialome of Glossina morsitans morsitans.</title>
        <authorList>
            <person name="Alves-Silva J."/>
            <person name="Ribeiro J.M."/>
            <person name="Van Den Abbeele J."/>
            <person name="Attardo G."/>
            <person name="Hao Z."/>
            <person name="Haines L.R."/>
            <person name="Soares M.B."/>
            <person name="Berriman M."/>
            <person name="Aksoy S."/>
            <person name="Lehane M.J."/>
        </authorList>
    </citation>
    <scope>NUCLEOTIDE SEQUENCE</scope>
    <source>
        <tissue evidence="1">Salivary gland</tissue>
    </source>
</reference>
<name>D3TSL5_GLOMM</name>
<evidence type="ECO:0000313" key="1">
    <source>
        <dbReference type="EMBL" id="ADD20693.1"/>
    </source>
</evidence>
<accession>D3TSL5</accession>
<dbReference type="AlphaFoldDB" id="D3TSL5"/>
<protein>
    <submittedName>
        <fullName evidence="1">Hypothetical secreted peptide</fullName>
    </submittedName>
</protein>
<reference evidence="1" key="2">
    <citation type="submission" date="2010-01" db="EMBL/GenBank/DDBJ databases">
        <authorList>
            <consortium name="International Glossina Genome Initiative"/>
            <person name="da Silva J."/>
            <person name="Ribeiro J.M.C."/>
            <person name="Abbeele J.V."/>
            <person name="Attardo G."/>
            <person name="Hao Z."/>
            <person name="Haines L.R."/>
            <person name="Soares M.B."/>
            <person name="Berriman M."/>
            <person name="Aksoy S."/>
            <person name="Lehane M.J."/>
        </authorList>
    </citation>
    <scope>NUCLEOTIDE SEQUENCE</scope>
    <source>
        <tissue evidence="1">Salivary gland</tissue>
    </source>
</reference>
<sequence length="61" mass="7288">MVIQYVFMLLKNLMRTRGHCLHSGPIKLFYTNQNFCHIYLYLEILIVRNSTFTHNLHACIC</sequence>
<dbReference type="EMBL" id="EZ424417">
    <property type="protein sequence ID" value="ADD20693.1"/>
    <property type="molecule type" value="mRNA"/>
</dbReference>
<organism evidence="1">
    <name type="scientific">Glossina morsitans morsitans</name>
    <name type="common">Savannah tsetse fly</name>
    <dbReference type="NCBI Taxonomy" id="37546"/>
    <lineage>
        <taxon>Eukaryota</taxon>
        <taxon>Metazoa</taxon>
        <taxon>Ecdysozoa</taxon>
        <taxon>Arthropoda</taxon>
        <taxon>Hexapoda</taxon>
        <taxon>Insecta</taxon>
        <taxon>Pterygota</taxon>
        <taxon>Neoptera</taxon>
        <taxon>Endopterygota</taxon>
        <taxon>Diptera</taxon>
        <taxon>Brachycera</taxon>
        <taxon>Muscomorpha</taxon>
        <taxon>Hippoboscoidea</taxon>
        <taxon>Glossinidae</taxon>
        <taxon>Glossina</taxon>
    </lineage>
</organism>
<proteinExistence type="evidence at transcript level"/>